<dbReference type="SUPFAM" id="SSF52540">
    <property type="entry name" value="P-loop containing nucleoside triphosphate hydrolases"/>
    <property type="match status" value="1"/>
</dbReference>
<dbReference type="RefSeq" id="WP_343215331.1">
    <property type="nucleotide sequence ID" value="NZ_JAFNJS010000021.1"/>
</dbReference>
<organism evidence="1 2">
    <name type="scientific">Falsiroseomonas tokyonensis</name>
    <dbReference type="NCBI Taxonomy" id="430521"/>
    <lineage>
        <taxon>Bacteria</taxon>
        <taxon>Pseudomonadati</taxon>
        <taxon>Pseudomonadota</taxon>
        <taxon>Alphaproteobacteria</taxon>
        <taxon>Acetobacterales</taxon>
        <taxon>Roseomonadaceae</taxon>
        <taxon>Falsiroseomonas</taxon>
    </lineage>
</organism>
<keyword evidence="2" id="KW-1185">Reference proteome</keyword>
<name>A0ABV7C265_9PROT</name>
<proteinExistence type="predicted"/>
<gene>
    <name evidence="1" type="ORF">ACFOD3_29155</name>
</gene>
<dbReference type="Proteomes" id="UP001595420">
    <property type="component" value="Unassembled WGS sequence"/>
</dbReference>
<sequence length="816" mass="88407">MPLLPLGQTVLGAACMTAWGDFNDAAPLPDEGLNELPIAGQIALDRLPGAGQPMPAAVGSIAPDIEQIAAFLEVVFGYCDGLIPVRGFVDHGQGLDTKPHNIWVPADRHAAASLSAYATWAAREGSAVYVIPGTVAEQGQARAEHVLQMQTVVVDLDAGDIAAKLAHLVHHLGPPTLLVESGGRTAEGAAKLHAWWRLTEPAEGEDLARLCTLRGEIAEKVGGDLHFRSAHQPIRVPGTIHQKHGVQRRVTIREHRPRVEVELPDFAAAVAAMPTMPGLAAPTAAPGATRPGLDAVLTTPVREAAQDAWTRFQGASAAIGHFVRMVHEGRITGDEGWEAICQYNAACLRPAWPLDRLKTEADAIWALHVDRNGQPLLRAAAPPHSAIAAHTLGALLDDKSPMPDDLIGPRLLTPGGMLVLGGAPKVGKSDFLISLLVHAAAGAPFLRFTAPRPLRVFYLQAEIQYHYLRERLQQLRLDPAVVARARDTLVVTPKLRMLLDDQGVPLVAAAIRAAFPDAPPDIICIDPIRNLFDGGPAGEGENDNAAMMFFLQGRVEALRDQVAPEAGIILAHHTKKLSKQQVKDDPFLSLSGASALRGYYTSGAILFRPDEDQTERELHVELRNGPGLEPMLVDKIAGRWVEFDRRGERLVRQDIGRKLDAERLRKQDVILGILLDEAAEGRLYSTMQLAEKFENKVGLGSKHTIRERLSVLATKGFVKFRRDGTEFGLGVVRSRFGYLCVEGMTFGPEIETVDPQTGEVTTSARRVLPSHFKCPQSGNCLDVENPEVWVYPEGVLDDLTPEELGLTPHSSPKTTP</sequence>
<dbReference type="InterPro" id="IPR027417">
    <property type="entry name" value="P-loop_NTPase"/>
</dbReference>
<accession>A0ABV7C265</accession>
<reference evidence="2" key="1">
    <citation type="journal article" date="2019" name="Int. J. Syst. Evol. Microbiol.">
        <title>The Global Catalogue of Microorganisms (GCM) 10K type strain sequencing project: providing services to taxonomists for standard genome sequencing and annotation.</title>
        <authorList>
            <consortium name="The Broad Institute Genomics Platform"/>
            <consortium name="The Broad Institute Genome Sequencing Center for Infectious Disease"/>
            <person name="Wu L."/>
            <person name="Ma J."/>
        </authorList>
    </citation>
    <scope>NUCLEOTIDE SEQUENCE [LARGE SCALE GENOMIC DNA]</scope>
    <source>
        <strain evidence="2">CGMCC 1.16855</strain>
    </source>
</reference>
<dbReference type="Pfam" id="PF13481">
    <property type="entry name" value="AAA_25"/>
    <property type="match status" value="1"/>
</dbReference>
<dbReference type="Gene3D" id="3.30.70.1790">
    <property type="entry name" value="RepB DNA-primase, N-terminal domain"/>
    <property type="match status" value="1"/>
</dbReference>
<evidence type="ECO:0000313" key="1">
    <source>
        <dbReference type="EMBL" id="MFC3003992.1"/>
    </source>
</evidence>
<protein>
    <submittedName>
        <fullName evidence="1">AAA family ATPase</fullName>
    </submittedName>
</protein>
<comment type="caution">
    <text evidence="1">The sequence shown here is derived from an EMBL/GenBank/DDBJ whole genome shotgun (WGS) entry which is preliminary data.</text>
</comment>
<dbReference type="EMBL" id="JBHRSB010000021">
    <property type="protein sequence ID" value="MFC3003992.1"/>
    <property type="molecule type" value="Genomic_DNA"/>
</dbReference>
<evidence type="ECO:0000313" key="2">
    <source>
        <dbReference type="Proteomes" id="UP001595420"/>
    </source>
</evidence>
<dbReference type="Gene3D" id="3.40.50.300">
    <property type="entry name" value="P-loop containing nucleotide triphosphate hydrolases"/>
    <property type="match status" value="1"/>
</dbReference>